<feature type="region of interest" description="Disordered" evidence="4">
    <location>
        <begin position="178"/>
        <end position="199"/>
    </location>
</feature>
<accession>A0A060XMM5</accession>
<dbReference type="STRING" id="8022.A0A060XMM5"/>
<feature type="chain" id="PRO_5001596153" evidence="5">
    <location>
        <begin position="17"/>
        <end position="231"/>
    </location>
</feature>
<sequence>MCILITHLSLSSLSLSLLCRDMQSQTEAGGHGALSTRHVSLQRRPDGLKTTQSGKPGGAGSQSQPSPCDPKTLGPKGPIGSLGLKNGQGLIAGNGAKGKMKRERSTSVESFEQRDTGTSNSEGDQKELGSRAKRLCVAERRQPYSGADWCSGGESDEEDPGFFNCNSIEMKPLDSNNALSSATSTHNAVGGQSMELGGSGPKPGSKVVYVFTTEMANNSGCLFVWLIGHCL</sequence>
<feature type="compositionally biased region" description="Polar residues" evidence="4">
    <location>
        <begin position="178"/>
        <end position="187"/>
    </location>
</feature>
<dbReference type="GO" id="GO:1990907">
    <property type="term" value="C:beta-catenin-TCF complex"/>
    <property type="evidence" value="ECO:0007669"/>
    <property type="project" value="TreeGrafter"/>
</dbReference>
<dbReference type="GO" id="GO:0008013">
    <property type="term" value="F:beta-catenin binding"/>
    <property type="evidence" value="ECO:0007669"/>
    <property type="project" value="InterPro"/>
</dbReference>
<evidence type="ECO:0000313" key="7">
    <source>
        <dbReference type="Proteomes" id="UP000193380"/>
    </source>
</evidence>
<evidence type="ECO:0000313" key="6">
    <source>
        <dbReference type="EMBL" id="CDQ80487.1"/>
    </source>
</evidence>
<gene>
    <name evidence="6" type="ORF">GSONMT00029301001</name>
</gene>
<dbReference type="InterPro" id="IPR015668">
    <property type="entry name" value="Bcl-9/Bcl-9l"/>
</dbReference>
<feature type="compositionally biased region" description="Basic and acidic residues" evidence="4">
    <location>
        <begin position="103"/>
        <end position="115"/>
    </location>
</feature>
<organism evidence="6 7">
    <name type="scientific">Oncorhynchus mykiss</name>
    <name type="common">Rainbow trout</name>
    <name type="synonym">Salmo gairdneri</name>
    <dbReference type="NCBI Taxonomy" id="8022"/>
    <lineage>
        <taxon>Eukaryota</taxon>
        <taxon>Metazoa</taxon>
        <taxon>Chordata</taxon>
        <taxon>Craniata</taxon>
        <taxon>Vertebrata</taxon>
        <taxon>Euteleostomi</taxon>
        <taxon>Actinopterygii</taxon>
        <taxon>Neopterygii</taxon>
        <taxon>Teleostei</taxon>
        <taxon>Protacanthopterygii</taxon>
        <taxon>Salmoniformes</taxon>
        <taxon>Salmonidae</taxon>
        <taxon>Salmoninae</taxon>
        <taxon>Oncorhynchus</taxon>
    </lineage>
</organism>
<evidence type="ECO:0000256" key="2">
    <source>
        <dbReference type="ARBA" id="ARBA00009200"/>
    </source>
</evidence>
<evidence type="ECO:0000256" key="3">
    <source>
        <dbReference type="ARBA" id="ARBA00023242"/>
    </source>
</evidence>
<dbReference type="PANTHER" id="PTHR15185">
    <property type="entry name" value="BCL9"/>
    <property type="match status" value="1"/>
</dbReference>
<reference evidence="6" key="2">
    <citation type="submission" date="2014-03" db="EMBL/GenBank/DDBJ databases">
        <authorList>
            <person name="Genoscope - CEA"/>
        </authorList>
    </citation>
    <scope>NUCLEOTIDE SEQUENCE</scope>
</reference>
<dbReference type="AlphaFoldDB" id="A0A060XMM5"/>
<name>A0A060XMM5_ONCMY</name>
<dbReference type="PaxDb" id="8022-A0A060XMM5"/>
<comment type="subcellular location">
    <subcellularLocation>
        <location evidence="1">Nucleus</location>
    </subcellularLocation>
</comment>
<evidence type="ECO:0000256" key="5">
    <source>
        <dbReference type="SAM" id="SignalP"/>
    </source>
</evidence>
<feature type="signal peptide" evidence="5">
    <location>
        <begin position="1"/>
        <end position="16"/>
    </location>
</feature>
<proteinExistence type="inferred from homology"/>
<dbReference type="EMBL" id="FR905612">
    <property type="protein sequence ID" value="CDQ80487.1"/>
    <property type="molecule type" value="Genomic_DNA"/>
</dbReference>
<dbReference type="GO" id="GO:0045944">
    <property type="term" value="P:positive regulation of transcription by RNA polymerase II"/>
    <property type="evidence" value="ECO:0007669"/>
    <property type="project" value="TreeGrafter"/>
</dbReference>
<dbReference type="GO" id="GO:0060070">
    <property type="term" value="P:canonical Wnt signaling pathway"/>
    <property type="evidence" value="ECO:0007669"/>
    <property type="project" value="InterPro"/>
</dbReference>
<evidence type="ECO:0000256" key="1">
    <source>
        <dbReference type="ARBA" id="ARBA00004123"/>
    </source>
</evidence>
<evidence type="ECO:0000256" key="4">
    <source>
        <dbReference type="SAM" id="MobiDB-lite"/>
    </source>
</evidence>
<keyword evidence="5" id="KW-0732">Signal</keyword>
<reference evidence="6" key="1">
    <citation type="journal article" date="2014" name="Nat. Commun.">
        <title>The rainbow trout genome provides novel insights into evolution after whole-genome duplication in vertebrates.</title>
        <authorList>
            <person name="Berthelot C."/>
            <person name="Brunet F."/>
            <person name="Chalopin D."/>
            <person name="Juanchich A."/>
            <person name="Bernard M."/>
            <person name="Noel B."/>
            <person name="Bento P."/>
            <person name="Da Silva C."/>
            <person name="Labadie K."/>
            <person name="Alberti A."/>
            <person name="Aury J.M."/>
            <person name="Louis A."/>
            <person name="Dehais P."/>
            <person name="Bardou P."/>
            <person name="Montfort J."/>
            <person name="Klopp C."/>
            <person name="Cabau C."/>
            <person name="Gaspin C."/>
            <person name="Thorgaard G.H."/>
            <person name="Boussaha M."/>
            <person name="Quillet E."/>
            <person name="Guyomard R."/>
            <person name="Galiana D."/>
            <person name="Bobe J."/>
            <person name="Volff J.N."/>
            <person name="Genet C."/>
            <person name="Wincker P."/>
            <person name="Jaillon O."/>
            <person name="Roest Crollius H."/>
            <person name="Guiguen Y."/>
        </authorList>
    </citation>
    <scope>NUCLEOTIDE SEQUENCE [LARGE SCALE GENOMIC DNA]</scope>
</reference>
<keyword evidence="3" id="KW-0539">Nucleus</keyword>
<feature type="region of interest" description="Disordered" evidence="4">
    <location>
        <begin position="28"/>
        <end position="130"/>
    </location>
</feature>
<dbReference type="PANTHER" id="PTHR15185:SF5">
    <property type="entry name" value="B-CELL CLL_LYMPHOMA 9 PROTEIN"/>
    <property type="match status" value="1"/>
</dbReference>
<dbReference type="GO" id="GO:0003713">
    <property type="term" value="F:transcription coactivator activity"/>
    <property type="evidence" value="ECO:0007669"/>
    <property type="project" value="InterPro"/>
</dbReference>
<protein>
    <submittedName>
        <fullName evidence="6">Uncharacterized protein</fullName>
    </submittedName>
</protein>
<comment type="similarity">
    <text evidence="2">Belongs to the BCL9 family.</text>
</comment>
<dbReference type="Proteomes" id="UP000193380">
    <property type="component" value="Unassembled WGS sequence"/>
</dbReference>